<dbReference type="AlphaFoldDB" id="A0A4Y2UNV1"/>
<comment type="caution">
    <text evidence="1">The sequence shown here is derived from an EMBL/GenBank/DDBJ whole genome shotgun (WGS) entry which is preliminary data.</text>
</comment>
<dbReference type="EMBL" id="BGPR01037576">
    <property type="protein sequence ID" value="GBO13220.1"/>
    <property type="molecule type" value="Genomic_DNA"/>
</dbReference>
<sequence length="82" mass="9218">MQPLKWICYKGAYHLGAEPFANNSVAVRRNDFHEEPNANHEKGANPFLIINHRLSVANGTALEYALVCRFHLAGSKEVRGEQ</sequence>
<evidence type="ECO:0000313" key="2">
    <source>
        <dbReference type="Proteomes" id="UP000499080"/>
    </source>
</evidence>
<evidence type="ECO:0000313" key="1">
    <source>
        <dbReference type="EMBL" id="GBO13220.1"/>
    </source>
</evidence>
<name>A0A4Y2UNV1_ARAVE</name>
<gene>
    <name evidence="1" type="ORF">AVEN_53613_1</name>
</gene>
<reference evidence="1 2" key="1">
    <citation type="journal article" date="2019" name="Sci. Rep.">
        <title>Orb-weaving spider Araneus ventricosus genome elucidates the spidroin gene catalogue.</title>
        <authorList>
            <person name="Kono N."/>
            <person name="Nakamura H."/>
            <person name="Ohtoshi R."/>
            <person name="Moran D.A.P."/>
            <person name="Shinohara A."/>
            <person name="Yoshida Y."/>
            <person name="Fujiwara M."/>
            <person name="Mori M."/>
            <person name="Tomita M."/>
            <person name="Arakawa K."/>
        </authorList>
    </citation>
    <scope>NUCLEOTIDE SEQUENCE [LARGE SCALE GENOMIC DNA]</scope>
</reference>
<protein>
    <submittedName>
        <fullName evidence="1">Uncharacterized protein</fullName>
    </submittedName>
</protein>
<keyword evidence="2" id="KW-1185">Reference proteome</keyword>
<organism evidence="1 2">
    <name type="scientific">Araneus ventricosus</name>
    <name type="common">Orbweaver spider</name>
    <name type="synonym">Epeira ventricosa</name>
    <dbReference type="NCBI Taxonomy" id="182803"/>
    <lineage>
        <taxon>Eukaryota</taxon>
        <taxon>Metazoa</taxon>
        <taxon>Ecdysozoa</taxon>
        <taxon>Arthropoda</taxon>
        <taxon>Chelicerata</taxon>
        <taxon>Arachnida</taxon>
        <taxon>Araneae</taxon>
        <taxon>Araneomorphae</taxon>
        <taxon>Entelegynae</taxon>
        <taxon>Araneoidea</taxon>
        <taxon>Araneidae</taxon>
        <taxon>Araneus</taxon>
    </lineage>
</organism>
<dbReference type="Proteomes" id="UP000499080">
    <property type="component" value="Unassembled WGS sequence"/>
</dbReference>
<accession>A0A4Y2UNV1</accession>
<proteinExistence type="predicted"/>